<evidence type="ECO:0000313" key="4">
    <source>
        <dbReference type="Proteomes" id="UP000252694"/>
    </source>
</evidence>
<organism evidence="3 4">
    <name type="scientific">Acinetobacter baumannii</name>
    <dbReference type="NCBI Taxonomy" id="470"/>
    <lineage>
        <taxon>Bacteria</taxon>
        <taxon>Pseudomonadati</taxon>
        <taxon>Pseudomonadota</taxon>
        <taxon>Gammaproteobacteria</taxon>
        <taxon>Moraxellales</taxon>
        <taxon>Moraxellaceae</taxon>
        <taxon>Acinetobacter</taxon>
        <taxon>Acinetobacter calcoaceticus/baumannii complex</taxon>
    </lineage>
</organism>
<accession>A0A241YDB3</accession>
<dbReference type="RefSeq" id="WP_001270576.1">
    <property type="nucleotide sequence ID" value="NZ_CAJHEU010000002.1"/>
</dbReference>
<proteinExistence type="predicted"/>
<reference evidence="2 5" key="2">
    <citation type="submission" date="2020-09" db="EMBL/GenBank/DDBJ databases">
        <title>Carbapenem-Resistant Acinetobacter baumannii devoid of typical resistance factors.</title>
        <authorList>
            <person name="Hoffmann M."/>
            <person name="Luo Y."/>
            <person name="Strain E."/>
            <person name="Rand H."/>
            <person name="Javkar K.G."/>
        </authorList>
    </citation>
    <scope>NUCLEOTIDE SEQUENCE [LARGE SCALE GENOMIC DNA]</scope>
    <source>
        <strain evidence="2 5">CFSAN093705</strain>
    </source>
</reference>
<feature type="compositionally biased region" description="Polar residues" evidence="1">
    <location>
        <begin position="15"/>
        <end position="25"/>
    </location>
</feature>
<dbReference type="InterPro" id="IPR020288">
    <property type="entry name" value="Sheath_initiator"/>
</dbReference>
<evidence type="ECO:0000256" key="1">
    <source>
        <dbReference type="SAM" id="MobiDB-lite"/>
    </source>
</evidence>
<dbReference type="EMBL" id="CP061525">
    <property type="protein sequence ID" value="QNV22327.1"/>
    <property type="molecule type" value="Genomic_DNA"/>
</dbReference>
<evidence type="ECO:0000313" key="2">
    <source>
        <dbReference type="EMBL" id="QNV22327.1"/>
    </source>
</evidence>
<dbReference type="Proteomes" id="UP000516419">
    <property type="component" value="Chromosome"/>
</dbReference>
<evidence type="ECO:0000313" key="3">
    <source>
        <dbReference type="EMBL" id="SST31956.1"/>
    </source>
</evidence>
<dbReference type="Pfam" id="PF10934">
    <property type="entry name" value="Sheath_initiator"/>
    <property type="match status" value="1"/>
</dbReference>
<dbReference type="AlphaFoldDB" id="A0A241YDB3"/>
<sequence length="117" mass="13307">MRYRKLDEDGDYSFGQGQNNFHSNTPEGVAQAVMTRLKFWVGEWFADTSDGTGWTTDVLGKYTDHLFELMIRQRILETQGVLRIDSFDSQFNGETRTLSIQSSITTIYGPADLQGDI</sequence>
<protein>
    <submittedName>
        <fullName evidence="3">Putative bacteriophage protein</fullName>
    </submittedName>
</protein>
<gene>
    <name evidence="2" type="ORF">FQZ18_02875</name>
    <name evidence="3" type="ORF">SAMEA104305318_03825</name>
</gene>
<feature type="region of interest" description="Disordered" evidence="1">
    <location>
        <begin position="1"/>
        <end position="25"/>
    </location>
</feature>
<dbReference type="EMBL" id="UFMQ01000032">
    <property type="protein sequence ID" value="SST31956.1"/>
    <property type="molecule type" value="Genomic_DNA"/>
</dbReference>
<dbReference type="Proteomes" id="UP000252694">
    <property type="component" value="Unassembled WGS sequence"/>
</dbReference>
<reference evidence="3 4" key="1">
    <citation type="submission" date="2018-07" db="EMBL/GenBank/DDBJ databases">
        <authorList>
            <consortium name="Pathogen Informatics"/>
        </authorList>
    </citation>
    <scope>NUCLEOTIDE SEQUENCE [LARGE SCALE GENOMIC DNA]</scope>
    <source>
        <strain evidence="3 4">4300STDY7045823</strain>
    </source>
</reference>
<name>A0A241YDB3_ACIBA</name>
<evidence type="ECO:0000313" key="5">
    <source>
        <dbReference type="Proteomes" id="UP000516419"/>
    </source>
</evidence>